<feature type="transmembrane region" description="Helical" evidence="1">
    <location>
        <begin position="160"/>
        <end position="180"/>
    </location>
</feature>
<protein>
    <submittedName>
        <fullName evidence="2">Uncharacterized protein</fullName>
    </submittedName>
</protein>
<name>A0A9E6ZMG7_9FLAO</name>
<feature type="transmembrane region" description="Helical" evidence="1">
    <location>
        <begin position="71"/>
        <end position="90"/>
    </location>
</feature>
<dbReference type="KEGG" id="fbm:MQE35_14905"/>
<evidence type="ECO:0000256" key="1">
    <source>
        <dbReference type="SAM" id="Phobius"/>
    </source>
</evidence>
<reference evidence="2" key="1">
    <citation type="submission" date="2022-03" db="EMBL/GenBank/DDBJ databases">
        <title>Description of Abyssus ytuae gen. nov., sp. nov., a novel member of the family Flavobacteriaceae isolated from the sediment of Mariana Trench.</title>
        <authorList>
            <person name="Zhang J."/>
            <person name="Xu X."/>
        </authorList>
    </citation>
    <scope>NUCLEOTIDE SEQUENCE</scope>
    <source>
        <strain evidence="2">MT3330</strain>
    </source>
</reference>
<evidence type="ECO:0000313" key="2">
    <source>
        <dbReference type="EMBL" id="UOB17015.1"/>
    </source>
</evidence>
<proteinExistence type="predicted"/>
<dbReference type="Proteomes" id="UP000831290">
    <property type="component" value="Chromosome"/>
</dbReference>
<dbReference type="RefSeq" id="WP_255842278.1">
    <property type="nucleotide sequence ID" value="NZ_CP094358.1"/>
</dbReference>
<gene>
    <name evidence="2" type="ORF">MQE35_14905</name>
</gene>
<keyword evidence="1" id="KW-1133">Transmembrane helix</keyword>
<evidence type="ECO:0000313" key="3">
    <source>
        <dbReference type="Proteomes" id="UP000831290"/>
    </source>
</evidence>
<keyword evidence="1" id="KW-0812">Transmembrane</keyword>
<accession>A0A9E6ZMG7</accession>
<feature type="transmembrane region" description="Helical" evidence="1">
    <location>
        <begin position="49"/>
        <end position="65"/>
    </location>
</feature>
<dbReference type="EMBL" id="CP094358">
    <property type="protein sequence ID" value="UOB17015.1"/>
    <property type="molecule type" value="Genomic_DNA"/>
</dbReference>
<organism evidence="2 3">
    <name type="scientific">Abyssalbus ytuae</name>
    <dbReference type="NCBI Taxonomy" id="2926907"/>
    <lineage>
        <taxon>Bacteria</taxon>
        <taxon>Pseudomonadati</taxon>
        <taxon>Bacteroidota</taxon>
        <taxon>Flavobacteriia</taxon>
        <taxon>Flavobacteriales</taxon>
        <taxon>Flavobacteriaceae</taxon>
        <taxon>Abyssalbus</taxon>
    </lineage>
</organism>
<sequence length="203" mass="23450">MELDEMKTLWASMSVELDKQKKLTDKIILEMTQEKYKNRLQKISIPEKLSAILCYIVLVLILANFKKLDTWYLLAAGLASMLILAVLPLLSLKAIKKMNSINIARNNFKETFASYTKGKQLFYKISKLGIFLGMALMFMIIPVFLKIFKDRNIIEESNKYLGSPLFLSSLVIAVIFFVFFTQWVSKHYSKTITDAENILKELE</sequence>
<dbReference type="AlphaFoldDB" id="A0A9E6ZMG7"/>
<keyword evidence="3" id="KW-1185">Reference proteome</keyword>
<keyword evidence="1" id="KW-0472">Membrane</keyword>
<feature type="transmembrane region" description="Helical" evidence="1">
    <location>
        <begin position="128"/>
        <end position="148"/>
    </location>
</feature>